<dbReference type="EMBL" id="NRRV01000030">
    <property type="protein sequence ID" value="MBK1631684.1"/>
    <property type="molecule type" value="Genomic_DNA"/>
</dbReference>
<organism evidence="1 2">
    <name type="scientific">Thiohalocapsa halophila</name>
    <dbReference type="NCBI Taxonomy" id="69359"/>
    <lineage>
        <taxon>Bacteria</taxon>
        <taxon>Pseudomonadati</taxon>
        <taxon>Pseudomonadota</taxon>
        <taxon>Gammaproteobacteria</taxon>
        <taxon>Chromatiales</taxon>
        <taxon>Chromatiaceae</taxon>
        <taxon>Thiohalocapsa</taxon>
    </lineage>
</organism>
<name>A0ABS1CIE4_9GAMM</name>
<dbReference type="Proteomes" id="UP000748752">
    <property type="component" value="Unassembled WGS sequence"/>
</dbReference>
<accession>A0ABS1CIE4</accession>
<protein>
    <submittedName>
        <fullName evidence="1">Uncharacterized protein</fullName>
    </submittedName>
</protein>
<evidence type="ECO:0000313" key="1">
    <source>
        <dbReference type="EMBL" id="MBK1631684.1"/>
    </source>
</evidence>
<proteinExistence type="predicted"/>
<reference evidence="1 2" key="1">
    <citation type="journal article" date="2020" name="Microorganisms">
        <title>Osmotic Adaptation and Compatible Solute Biosynthesis of Phototrophic Bacteria as Revealed from Genome Analyses.</title>
        <authorList>
            <person name="Imhoff J.F."/>
            <person name="Rahn T."/>
            <person name="Kunzel S."/>
            <person name="Keller A."/>
            <person name="Neulinger S.C."/>
        </authorList>
    </citation>
    <scope>NUCLEOTIDE SEQUENCE [LARGE SCALE GENOMIC DNA]</scope>
    <source>
        <strain evidence="1 2">DSM 6210</strain>
    </source>
</reference>
<gene>
    <name evidence="1" type="ORF">CKO31_13195</name>
</gene>
<sequence length="489" mass="54752">MEPGTFTLPGCEALHGWAGRLKRGETVQVTPKVEVSSLLRPQWTAPLFGLPAERWSRNQYMSVYQELTACRNAAKKRDDSAAFSRLHQAAKVVGKGGQAMRRVDRFREEAAENVERILGHQASPALPKIVEAAQMALRGKDPTEFVQAERGSYPRLGYLFGDANELAAYADYLTERDRQELIERLNAGKGEVLAKSSAIEKQLADARAAIAAAPATLAGVRSLRELNDSPLLARIGLEEAQALRAELQQRQNAIHAELRRQQAARKARAEAETNRPMDLEPRMTQLFHGEDLQELNFDGLAVGMSKEEAISTLKRQWKYEYDDGMSLDNAFVATRPLHPQLEKERRNGGRLQLGVMDDGTVGQLRYVEHYRAMLVNTQPQAWLHKRLGSPDGIESARGGRLLTWKDGDLRLQVLATNQTDVFWRGAGYASRLAISIWSEDYEQYLADLGERCHQLLEEKRDTGIVGMNEAMWFARHCNLSGNAKDHAGI</sequence>
<comment type="caution">
    <text evidence="1">The sequence shown here is derived from an EMBL/GenBank/DDBJ whole genome shotgun (WGS) entry which is preliminary data.</text>
</comment>
<keyword evidence="2" id="KW-1185">Reference proteome</keyword>
<evidence type="ECO:0000313" key="2">
    <source>
        <dbReference type="Proteomes" id="UP000748752"/>
    </source>
</evidence>